<dbReference type="FunFam" id="1.10.510.10:FF:000624">
    <property type="entry name" value="Mitogen-activated protein kinase"/>
    <property type="match status" value="1"/>
</dbReference>
<feature type="domain" description="Protein kinase" evidence="6">
    <location>
        <begin position="1"/>
        <end position="140"/>
    </location>
</feature>
<dbReference type="InterPro" id="IPR000719">
    <property type="entry name" value="Prot_kinase_dom"/>
</dbReference>
<sequence>MARNIFREIKLLRFLKHENRGLKYIHSAGIFHCDLKPSNILVDRNCDLKICNIVYAELKPWTANDVSTKYYKAPEAIIERHICDEYIDIWGAGCIFAELLHGKVLFPGQNSIHQLHVITKPLGTPSEIAINSMFSKNVRI</sequence>
<name>A0A1Q5TMM7_9EURO</name>
<dbReference type="EMBL" id="MNBE01000639">
    <property type="protein sequence ID" value="OKP01477.1"/>
    <property type="molecule type" value="Genomic_DNA"/>
</dbReference>
<dbReference type="InterPro" id="IPR008271">
    <property type="entry name" value="Ser/Thr_kinase_AS"/>
</dbReference>
<evidence type="ECO:0000256" key="5">
    <source>
        <dbReference type="ARBA" id="ARBA00022840"/>
    </source>
</evidence>
<dbReference type="STRING" id="1316194.A0A1Q5TMM7"/>
<evidence type="ECO:0000256" key="2">
    <source>
        <dbReference type="ARBA" id="ARBA00022679"/>
    </source>
</evidence>
<proteinExistence type="predicted"/>
<dbReference type="PANTHER" id="PTHR24055">
    <property type="entry name" value="MITOGEN-ACTIVATED PROTEIN KINASE"/>
    <property type="match status" value="1"/>
</dbReference>
<keyword evidence="1" id="KW-0723">Serine/threonine-protein kinase</keyword>
<dbReference type="InterPro" id="IPR050117">
    <property type="entry name" value="MAPK"/>
</dbReference>
<keyword evidence="5" id="KW-0067">ATP-binding</keyword>
<dbReference type="SMART" id="SM00220">
    <property type="entry name" value="S_TKc"/>
    <property type="match status" value="1"/>
</dbReference>
<keyword evidence="4 7" id="KW-0418">Kinase</keyword>
<dbReference type="AlphaFoldDB" id="A0A1Q5TMM7"/>
<accession>A0A1Q5TMM7</accession>
<evidence type="ECO:0000313" key="8">
    <source>
        <dbReference type="Proteomes" id="UP000186955"/>
    </source>
</evidence>
<dbReference type="Pfam" id="PF00069">
    <property type="entry name" value="Pkinase"/>
    <property type="match status" value="1"/>
</dbReference>
<dbReference type="GO" id="GO:0004674">
    <property type="term" value="F:protein serine/threonine kinase activity"/>
    <property type="evidence" value="ECO:0007669"/>
    <property type="project" value="UniProtKB-KW"/>
</dbReference>
<dbReference type="SUPFAM" id="SSF56112">
    <property type="entry name" value="Protein kinase-like (PK-like)"/>
    <property type="match status" value="1"/>
</dbReference>
<dbReference type="Proteomes" id="UP000186955">
    <property type="component" value="Unassembled WGS sequence"/>
</dbReference>
<protein>
    <submittedName>
        <fullName evidence="7">Mitogen-activated protein kinase HOG1</fullName>
    </submittedName>
</protein>
<keyword evidence="2" id="KW-0808">Transferase</keyword>
<keyword evidence="8" id="KW-1185">Reference proteome</keyword>
<dbReference type="GO" id="GO:0005524">
    <property type="term" value="F:ATP binding"/>
    <property type="evidence" value="ECO:0007669"/>
    <property type="project" value="UniProtKB-KW"/>
</dbReference>
<evidence type="ECO:0000256" key="1">
    <source>
        <dbReference type="ARBA" id="ARBA00022527"/>
    </source>
</evidence>
<evidence type="ECO:0000259" key="6">
    <source>
        <dbReference type="PROSITE" id="PS50011"/>
    </source>
</evidence>
<dbReference type="PROSITE" id="PS00108">
    <property type="entry name" value="PROTEIN_KINASE_ST"/>
    <property type="match status" value="1"/>
</dbReference>
<dbReference type="Gene3D" id="1.10.510.10">
    <property type="entry name" value="Transferase(Phosphotransferase) domain 1"/>
    <property type="match status" value="1"/>
</dbReference>
<evidence type="ECO:0000256" key="3">
    <source>
        <dbReference type="ARBA" id="ARBA00022741"/>
    </source>
</evidence>
<dbReference type="InterPro" id="IPR011009">
    <property type="entry name" value="Kinase-like_dom_sf"/>
</dbReference>
<keyword evidence="3" id="KW-0547">Nucleotide-binding</keyword>
<evidence type="ECO:0000256" key="4">
    <source>
        <dbReference type="ARBA" id="ARBA00022777"/>
    </source>
</evidence>
<comment type="caution">
    <text evidence="7">The sequence shown here is derived from an EMBL/GenBank/DDBJ whole genome shotgun (WGS) entry which is preliminary data.</text>
</comment>
<reference evidence="7 8" key="1">
    <citation type="submission" date="2016-10" db="EMBL/GenBank/DDBJ databases">
        <title>Genome sequence of the ascomycete fungus Penicillium subrubescens.</title>
        <authorList>
            <person name="De Vries R.P."/>
            <person name="Peng M."/>
            <person name="Dilokpimol A."/>
            <person name="Hilden K."/>
            <person name="Makela M.R."/>
            <person name="Grigoriev I."/>
            <person name="Riley R."/>
            <person name="Granchi Z."/>
        </authorList>
    </citation>
    <scope>NUCLEOTIDE SEQUENCE [LARGE SCALE GENOMIC DNA]</scope>
    <source>
        <strain evidence="7 8">CBS 132785</strain>
    </source>
</reference>
<dbReference type="PROSITE" id="PS50011">
    <property type="entry name" value="PROTEIN_KINASE_DOM"/>
    <property type="match status" value="1"/>
</dbReference>
<evidence type="ECO:0000313" key="7">
    <source>
        <dbReference type="EMBL" id="OKP01477.1"/>
    </source>
</evidence>
<gene>
    <name evidence="7" type="ORF">PENSUB_7467</name>
</gene>
<organism evidence="7 8">
    <name type="scientific">Penicillium subrubescens</name>
    <dbReference type="NCBI Taxonomy" id="1316194"/>
    <lineage>
        <taxon>Eukaryota</taxon>
        <taxon>Fungi</taxon>
        <taxon>Dikarya</taxon>
        <taxon>Ascomycota</taxon>
        <taxon>Pezizomycotina</taxon>
        <taxon>Eurotiomycetes</taxon>
        <taxon>Eurotiomycetidae</taxon>
        <taxon>Eurotiales</taxon>
        <taxon>Aspergillaceae</taxon>
        <taxon>Penicillium</taxon>
    </lineage>
</organism>